<dbReference type="Gene3D" id="3.90.79.10">
    <property type="entry name" value="Nucleoside Triphosphate Pyrophosphohydrolase"/>
    <property type="match status" value="1"/>
</dbReference>
<evidence type="ECO:0000256" key="1">
    <source>
        <dbReference type="ARBA" id="ARBA00001946"/>
    </source>
</evidence>
<name>A0A4V2Y496_9ACTN</name>
<evidence type="ECO:0000256" key="2">
    <source>
        <dbReference type="ARBA" id="ARBA00005582"/>
    </source>
</evidence>
<proteinExistence type="inferred from homology"/>
<comment type="similarity">
    <text evidence="2 5">Belongs to the Nudix hydrolase family.</text>
</comment>
<dbReference type="PROSITE" id="PS51462">
    <property type="entry name" value="NUDIX"/>
    <property type="match status" value="1"/>
</dbReference>
<keyword evidence="8" id="KW-1185">Reference proteome</keyword>
<dbReference type="CDD" id="cd04685">
    <property type="entry name" value="NUDIX_Hydrolase"/>
    <property type="match status" value="1"/>
</dbReference>
<dbReference type="PROSITE" id="PS00893">
    <property type="entry name" value="NUDIX_BOX"/>
    <property type="match status" value="1"/>
</dbReference>
<comment type="cofactor">
    <cofactor evidence="1">
        <name>Mg(2+)</name>
        <dbReference type="ChEBI" id="CHEBI:18420"/>
    </cofactor>
</comment>
<evidence type="ECO:0000256" key="4">
    <source>
        <dbReference type="ARBA" id="ARBA00022842"/>
    </source>
</evidence>
<dbReference type="Pfam" id="PF00293">
    <property type="entry name" value="NUDIX"/>
    <property type="match status" value="1"/>
</dbReference>
<dbReference type="EMBL" id="SMKI01000014">
    <property type="protein sequence ID" value="TDC79565.1"/>
    <property type="molecule type" value="Genomic_DNA"/>
</dbReference>
<evidence type="ECO:0000259" key="6">
    <source>
        <dbReference type="PROSITE" id="PS51462"/>
    </source>
</evidence>
<evidence type="ECO:0000313" key="8">
    <source>
        <dbReference type="Proteomes" id="UP000295345"/>
    </source>
</evidence>
<evidence type="ECO:0000256" key="5">
    <source>
        <dbReference type="RuleBase" id="RU003476"/>
    </source>
</evidence>
<dbReference type="OrthoDB" id="3214694at2"/>
<evidence type="ECO:0000313" key="7">
    <source>
        <dbReference type="EMBL" id="TDC79565.1"/>
    </source>
</evidence>
<reference evidence="7 8" key="1">
    <citation type="submission" date="2019-03" db="EMBL/GenBank/DDBJ databases">
        <title>Draft genome sequences of novel Actinobacteria.</title>
        <authorList>
            <person name="Sahin N."/>
            <person name="Ay H."/>
            <person name="Saygin H."/>
        </authorList>
    </citation>
    <scope>NUCLEOTIDE SEQUENCE [LARGE SCALE GENOMIC DNA]</scope>
    <source>
        <strain evidence="7 8">DSM 41900</strain>
    </source>
</reference>
<evidence type="ECO:0000256" key="3">
    <source>
        <dbReference type="ARBA" id="ARBA00022801"/>
    </source>
</evidence>
<dbReference type="InterPro" id="IPR000086">
    <property type="entry name" value="NUDIX_hydrolase_dom"/>
</dbReference>
<dbReference type="PANTHER" id="PTHR43046:SF12">
    <property type="entry name" value="GDP-MANNOSE MANNOSYL HYDROLASE"/>
    <property type="match status" value="1"/>
</dbReference>
<dbReference type="RefSeq" id="WP_132816064.1">
    <property type="nucleotide sequence ID" value="NZ_SMKI01000014.1"/>
</dbReference>
<dbReference type="InterPro" id="IPR020084">
    <property type="entry name" value="NUDIX_hydrolase_CS"/>
</dbReference>
<protein>
    <submittedName>
        <fullName evidence="7">NUDIX domain-containing protein</fullName>
    </submittedName>
</protein>
<keyword evidence="4" id="KW-0460">Magnesium</keyword>
<dbReference type="InterPro" id="IPR020476">
    <property type="entry name" value="Nudix_hydrolase"/>
</dbReference>
<feature type="domain" description="Nudix hydrolase" evidence="6">
    <location>
        <begin position="12"/>
        <end position="154"/>
    </location>
</feature>
<dbReference type="PRINTS" id="PR00502">
    <property type="entry name" value="NUDIXFAMILY"/>
</dbReference>
<dbReference type="AlphaFoldDB" id="A0A4V2Y496"/>
<sequence>MSTDDDGRRRGLARRTARVLLLDAAERLLLFRMAPPSGGAEWLTPGGGVGRGEPLAAAAARELWEETGLRAAPAELGRPVALTGGYADLGWKRGRFEDVFFLHRVDTHEVDTGRMEPYERGTTTGHRWWPVAELATTAERVIPLGLPELLPGLLAGRLPAEPVRLPWHH</sequence>
<dbReference type="SUPFAM" id="SSF55811">
    <property type="entry name" value="Nudix"/>
    <property type="match status" value="1"/>
</dbReference>
<gene>
    <name evidence="7" type="ORF">E1283_02445</name>
</gene>
<dbReference type="GO" id="GO:0016787">
    <property type="term" value="F:hydrolase activity"/>
    <property type="evidence" value="ECO:0007669"/>
    <property type="project" value="UniProtKB-KW"/>
</dbReference>
<organism evidence="7 8">
    <name type="scientific">Streptomyces hainanensis</name>
    <dbReference type="NCBI Taxonomy" id="402648"/>
    <lineage>
        <taxon>Bacteria</taxon>
        <taxon>Bacillati</taxon>
        <taxon>Actinomycetota</taxon>
        <taxon>Actinomycetes</taxon>
        <taxon>Kitasatosporales</taxon>
        <taxon>Streptomycetaceae</taxon>
        <taxon>Streptomyces</taxon>
    </lineage>
</organism>
<dbReference type="PANTHER" id="PTHR43046">
    <property type="entry name" value="GDP-MANNOSE MANNOSYL HYDROLASE"/>
    <property type="match status" value="1"/>
</dbReference>
<dbReference type="Proteomes" id="UP000295345">
    <property type="component" value="Unassembled WGS sequence"/>
</dbReference>
<accession>A0A4V2Y496</accession>
<keyword evidence="3 5" id="KW-0378">Hydrolase</keyword>
<dbReference type="InterPro" id="IPR015797">
    <property type="entry name" value="NUDIX_hydrolase-like_dom_sf"/>
</dbReference>
<comment type="caution">
    <text evidence="7">The sequence shown here is derived from an EMBL/GenBank/DDBJ whole genome shotgun (WGS) entry which is preliminary data.</text>
</comment>